<dbReference type="GO" id="GO:0004518">
    <property type="term" value="F:nuclease activity"/>
    <property type="evidence" value="ECO:0007669"/>
    <property type="project" value="UniProtKB-KW"/>
</dbReference>
<dbReference type="InterPro" id="IPR037027">
    <property type="entry name" value="YqgF/RNaseH-like_dom_sf"/>
</dbReference>
<evidence type="ECO:0000256" key="4">
    <source>
        <dbReference type="ARBA" id="ARBA00022801"/>
    </source>
</evidence>
<dbReference type="PANTHER" id="PTHR33317:SF4">
    <property type="entry name" value="POLYNUCLEOTIDYL TRANSFERASE, RIBONUCLEASE H-LIKE SUPERFAMILY PROTEIN"/>
    <property type="match status" value="1"/>
</dbReference>
<reference evidence="6" key="1">
    <citation type="journal article" date="2014" name="Front. Microbiol.">
        <title>High frequency of phylogenetically diverse reductive dehalogenase-homologous genes in deep subseafloor sedimentary metagenomes.</title>
        <authorList>
            <person name="Kawai M."/>
            <person name="Futagami T."/>
            <person name="Toyoda A."/>
            <person name="Takaki Y."/>
            <person name="Nishi S."/>
            <person name="Hori S."/>
            <person name="Arai W."/>
            <person name="Tsubouchi T."/>
            <person name="Morono Y."/>
            <person name="Uchiyama I."/>
            <person name="Ito T."/>
            <person name="Fujiyama A."/>
            <person name="Inagaki F."/>
            <person name="Takami H."/>
        </authorList>
    </citation>
    <scope>NUCLEOTIDE SEQUENCE</scope>
    <source>
        <strain evidence="6">Expedition CK06-06</strain>
    </source>
</reference>
<dbReference type="InterPro" id="IPR005227">
    <property type="entry name" value="YqgF"/>
</dbReference>
<evidence type="ECO:0000256" key="3">
    <source>
        <dbReference type="ARBA" id="ARBA00022722"/>
    </source>
</evidence>
<keyword evidence="4" id="KW-0378">Hydrolase</keyword>
<dbReference type="NCBIfam" id="TIGR00250">
    <property type="entry name" value="RNAse_H_YqgF"/>
    <property type="match status" value="1"/>
</dbReference>
<dbReference type="CDD" id="cd16964">
    <property type="entry name" value="YqgF"/>
    <property type="match status" value="1"/>
</dbReference>
<dbReference type="PANTHER" id="PTHR33317">
    <property type="entry name" value="POLYNUCLEOTIDYL TRANSFERASE, RIBONUCLEASE H-LIKE SUPERFAMILY PROTEIN"/>
    <property type="match status" value="1"/>
</dbReference>
<evidence type="ECO:0000256" key="2">
    <source>
        <dbReference type="ARBA" id="ARBA00022517"/>
    </source>
</evidence>
<keyword evidence="1" id="KW-0963">Cytoplasm</keyword>
<dbReference type="HAMAP" id="MF_00651">
    <property type="entry name" value="Nuclease_YqgF"/>
    <property type="match status" value="1"/>
</dbReference>
<dbReference type="InterPro" id="IPR012337">
    <property type="entry name" value="RNaseH-like_sf"/>
</dbReference>
<gene>
    <name evidence="6" type="ORF">S03H2_39239</name>
</gene>
<name>X1HS02_9ZZZZ</name>
<accession>X1HS02</accession>
<organism evidence="6">
    <name type="scientific">marine sediment metagenome</name>
    <dbReference type="NCBI Taxonomy" id="412755"/>
    <lineage>
        <taxon>unclassified sequences</taxon>
        <taxon>metagenomes</taxon>
        <taxon>ecological metagenomes</taxon>
    </lineage>
</organism>
<dbReference type="Pfam" id="PF03652">
    <property type="entry name" value="RuvX"/>
    <property type="match status" value="1"/>
</dbReference>
<dbReference type="AlphaFoldDB" id="X1HS02"/>
<dbReference type="GO" id="GO:0005829">
    <property type="term" value="C:cytosol"/>
    <property type="evidence" value="ECO:0007669"/>
    <property type="project" value="TreeGrafter"/>
</dbReference>
<dbReference type="GO" id="GO:0016787">
    <property type="term" value="F:hydrolase activity"/>
    <property type="evidence" value="ECO:0007669"/>
    <property type="project" value="UniProtKB-KW"/>
</dbReference>
<dbReference type="Gene3D" id="3.30.420.140">
    <property type="entry name" value="YqgF/RNase H-like domain"/>
    <property type="match status" value="1"/>
</dbReference>
<dbReference type="SMART" id="SM00732">
    <property type="entry name" value="YqgFc"/>
    <property type="match status" value="1"/>
</dbReference>
<protein>
    <recommendedName>
        <fullName evidence="5">YqgF/RNase H-like domain-containing protein</fullName>
    </recommendedName>
</protein>
<evidence type="ECO:0000256" key="1">
    <source>
        <dbReference type="ARBA" id="ARBA00022490"/>
    </source>
</evidence>
<dbReference type="InterPro" id="IPR006641">
    <property type="entry name" value="YqgF/RNaseH-like_dom"/>
</dbReference>
<sequence>NRWKIFRLTRPVARILGIDYGERRIGLAVSDPTYVIAQPLTTIIRRDSEAWWDQLAAIITEQEVEAIVVGYPLTMKGSSSRQTEAVDRFITRLQDRQPVPVHRYDERLTSVAARKALTQQGIKTGHRKEAVDRTAAALILQDYLDSQR</sequence>
<keyword evidence="2" id="KW-0690">Ribosome biogenesis</keyword>
<dbReference type="GO" id="GO:0000967">
    <property type="term" value="P:rRNA 5'-end processing"/>
    <property type="evidence" value="ECO:0007669"/>
    <property type="project" value="TreeGrafter"/>
</dbReference>
<feature type="domain" description="YqgF/RNase H-like" evidence="5">
    <location>
        <begin position="13"/>
        <end position="113"/>
    </location>
</feature>
<evidence type="ECO:0000313" key="6">
    <source>
        <dbReference type="EMBL" id="GAH48043.1"/>
    </source>
</evidence>
<evidence type="ECO:0000259" key="5">
    <source>
        <dbReference type="SMART" id="SM00732"/>
    </source>
</evidence>
<dbReference type="EMBL" id="BARU01024244">
    <property type="protein sequence ID" value="GAH48043.1"/>
    <property type="molecule type" value="Genomic_DNA"/>
</dbReference>
<keyword evidence="3" id="KW-0540">Nuclease</keyword>
<dbReference type="SUPFAM" id="SSF53098">
    <property type="entry name" value="Ribonuclease H-like"/>
    <property type="match status" value="1"/>
</dbReference>
<feature type="non-terminal residue" evidence="6">
    <location>
        <position position="1"/>
    </location>
</feature>
<proteinExistence type="inferred from homology"/>
<comment type="caution">
    <text evidence="6">The sequence shown here is derived from an EMBL/GenBank/DDBJ whole genome shotgun (WGS) entry which is preliminary data.</text>
</comment>